<accession>A0ABR9R601</accession>
<name>A0ABR9R601_9FIRM</name>
<comment type="caution">
    <text evidence="1">The sequence shown here is derived from an EMBL/GenBank/DDBJ whole genome shotgun (WGS) entry which is preliminary data.</text>
</comment>
<dbReference type="EMBL" id="JADCKC010000003">
    <property type="protein sequence ID" value="MBE5038559.1"/>
    <property type="molecule type" value="Genomic_DNA"/>
</dbReference>
<sequence>MRTMQDIADALSAMKFRKKVFGGVDEADVWKQLEALQRTYQLVYDEQAAYYQALIDERDQALARMMGRRGGGDAHG</sequence>
<evidence type="ECO:0000313" key="1">
    <source>
        <dbReference type="EMBL" id="MBE5038559.1"/>
    </source>
</evidence>
<organism evidence="1 2">
    <name type="scientific">Gemmiger gallinarum</name>
    <dbReference type="NCBI Taxonomy" id="2779354"/>
    <lineage>
        <taxon>Bacteria</taxon>
        <taxon>Bacillati</taxon>
        <taxon>Bacillota</taxon>
        <taxon>Clostridia</taxon>
        <taxon>Eubacteriales</taxon>
        <taxon>Gemmiger</taxon>
    </lineage>
</organism>
<gene>
    <name evidence="1" type="ORF">INF35_12245</name>
</gene>
<evidence type="ECO:0000313" key="2">
    <source>
        <dbReference type="Proteomes" id="UP000768567"/>
    </source>
</evidence>
<dbReference type="RefSeq" id="WP_193502804.1">
    <property type="nucleotide sequence ID" value="NZ_JADCKC010000003.1"/>
</dbReference>
<proteinExistence type="predicted"/>
<reference evidence="1 2" key="1">
    <citation type="submission" date="2020-10" db="EMBL/GenBank/DDBJ databases">
        <title>ChiBAC.</title>
        <authorList>
            <person name="Zenner C."/>
            <person name="Hitch T.C.A."/>
            <person name="Clavel T."/>
        </authorList>
    </citation>
    <scope>NUCLEOTIDE SEQUENCE [LARGE SCALE GENOMIC DNA]</scope>
    <source>
        <strain evidence="1 2">DSM 109015</strain>
    </source>
</reference>
<keyword evidence="2" id="KW-1185">Reference proteome</keyword>
<protein>
    <submittedName>
        <fullName evidence="1">Uncharacterized protein</fullName>
    </submittedName>
</protein>
<dbReference type="Proteomes" id="UP000768567">
    <property type="component" value="Unassembled WGS sequence"/>
</dbReference>